<keyword evidence="3" id="KW-1185">Reference proteome</keyword>
<feature type="transmembrane region" description="Helical" evidence="1">
    <location>
        <begin position="41"/>
        <end position="65"/>
    </location>
</feature>
<proteinExistence type="predicted"/>
<organism evidence="2 3">
    <name type="scientific">Gossypium arboreum</name>
    <name type="common">Tree cotton</name>
    <name type="synonym">Gossypium nanking</name>
    <dbReference type="NCBI Taxonomy" id="29729"/>
    <lineage>
        <taxon>Eukaryota</taxon>
        <taxon>Viridiplantae</taxon>
        <taxon>Streptophyta</taxon>
        <taxon>Embryophyta</taxon>
        <taxon>Tracheophyta</taxon>
        <taxon>Spermatophyta</taxon>
        <taxon>Magnoliopsida</taxon>
        <taxon>eudicotyledons</taxon>
        <taxon>Gunneridae</taxon>
        <taxon>Pentapetalae</taxon>
        <taxon>rosids</taxon>
        <taxon>malvids</taxon>
        <taxon>Malvales</taxon>
        <taxon>Malvaceae</taxon>
        <taxon>Malvoideae</taxon>
        <taxon>Gossypium</taxon>
    </lineage>
</organism>
<keyword evidence="1" id="KW-1133">Transmembrane helix</keyword>
<evidence type="ECO:0000256" key="1">
    <source>
        <dbReference type="SAM" id="Phobius"/>
    </source>
</evidence>
<gene>
    <name evidence="2" type="ORF">F383_02762</name>
</gene>
<dbReference type="Proteomes" id="UP000032142">
    <property type="component" value="Unassembled WGS sequence"/>
</dbReference>
<accession>A0A0B0PNT0</accession>
<protein>
    <submittedName>
        <fullName evidence="2">Metal-nicotianamine transporter YSL3-like protein</fullName>
    </submittedName>
</protein>
<dbReference type="AlphaFoldDB" id="A0A0B0PNT0"/>
<evidence type="ECO:0000313" key="2">
    <source>
        <dbReference type="EMBL" id="KHG25066.1"/>
    </source>
</evidence>
<keyword evidence="1" id="KW-0812">Transmembrane</keyword>
<keyword evidence="1" id="KW-0472">Membrane</keyword>
<name>A0A0B0PNT0_GOSAR</name>
<reference evidence="3" key="1">
    <citation type="submission" date="2014-09" db="EMBL/GenBank/DDBJ databases">
        <authorList>
            <person name="Mudge J."/>
            <person name="Ramaraj T."/>
            <person name="Lindquist I.E."/>
            <person name="Bharti A.K."/>
            <person name="Sundararajan A."/>
            <person name="Cameron C.T."/>
            <person name="Woodward J.E."/>
            <person name="May G.D."/>
            <person name="Brubaker C."/>
            <person name="Broadhvest J."/>
            <person name="Wilkins T.A."/>
        </authorList>
    </citation>
    <scope>NUCLEOTIDE SEQUENCE</scope>
    <source>
        <strain evidence="3">cv. AKA8401</strain>
    </source>
</reference>
<evidence type="ECO:0000313" key="3">
    <source>
        <dbReference type="Proteomes" id="UP000032142"/>
    </source>
</evidence>
<dbReference type="EMBL" id="KN431142">
    <property type="protein sequence ID" value="KHG25066.1"/>
    <property type="molecule type" value="Genomic_DNA"/>
</dbReference>
<sequence>MSGTWHRYETSYKTIASIAKLARGSTDVGDSITLSIGHLGIVSLNILSMACIGIWSFCYMSYWLVKYVGL</sequence>